<protein>
    <submittedName>
        <fullName evidence="3">DUF1758 domain-containing protein</fullName>
    </submittedName>
</protein>
<sequence>MIDAITTFSWKRERKKQFDYDFRKRNMKVNGSNMQDAGVQAILCVTPVDTIALVLSHEVIVEITLNKHVRLSHGDALAATICRGGSVAAVHHPSLHIVQQKTQVQFDLAEGVLVRAASNALHVFGLASQDSTTRVHTVTNNEVLKHDDLSVATDRFADGWCSWDTTRALFLEEVAGGEVVGIQEDKRARCLLVARRAIIDLNNSLLSAIVQGVKIKHDVCSGDTRVYCGRNFISLCVATHALTLHSPWVEINVDRSARTRLVRGDQIIETTHRRLHLVQNTMQAHFFLPSVAGHDEPSYDNLHQV</sequence>
<dbReference type="EMBL" id="UYWY01001279">
    <property type="protein sequence ID" value="VDM26491.1"/>
    <property type="molecule type" value="Genomic_DNA"/>
</dbReference>
<organism evidence="2 3">
    <name type="scientific">Toxocara canis</name>
    <name type="common">Canine roundworm</name>
    <dbReference type="NCBI Taxonomy" id="6265"/>
    <lineage>
        <taxon>Eukaryota</taxon>
        <taxon>Metazoa</taxon>
        <taxon>Ecdysozoa</taxon>
        <taxon>Nematoda</taxon>
        <taxon>Chromadorea</taxon>
        <taxon>Rhabditida</taxon>
        <taxon>Spirurina</taxon>
        <taxon>Ascaridomorpha</taxon>
        <taxon>Ascaridoidea</taxon>
        <taxon>Toxocaridae</taxon>
        <taxon>Toxocara</taxon>
    </lineage>
</organism>
<reference evidence="3" key="1">
    <citation type="submission" date="2016-06" db="UniProtKB">
        <authorList>
            <consortium name="WormBaseParasite"/>
        </authorList>
    </citation>
    <scope>IDENTIFICATION</scope>
</reference>
<gene>
    <name evidence="1" type="ORF">TCNE_LOCUS1605</name>
</gene>
<evidence type="ECO:0000313" key="2">
    <source>
        <dbReference type="Proteomes" id="UP000050794"/>
    </source>
</evidence>
<proteinExistence type="predicted"/>
<evidence type="ECO:0000313" key="1">
    <source>
        <dbReference type="EMBL" id="VDM26491.1"/>
    </source>
</evidence>
<accession>A0A183TZD5</accession>
<keyword evidence="2" id="KW-1185">Reference proteome</keyword>
<name>A0A183TZD5_TOXCA</name>
<dbReference type="Proteomes" id="UP000050794">
    <property type="component" value="Unassembled WGS sequence"/>
</dbReference>
<dbReference type="AlphaFoldDB" id="A0A183TZD5"/>
<dbReference type="WBParaSite" id="TCNE_0000160401-mRNA-1">
    <property type="protein sequence ID" value="TCNE_0000160401-mRNA-1"/>
    <property type="gene ID" value="TCNE_0000160401"/>
</dbReference>
<evidence type="ECO:0000313" key="3">
    <source>
        <dbReference type="WBParaSite" id="TCNE_0000160401-mRNA-1"/>
    </source>
</evidence>
<reference evidence="1 2" key="2">
    <citation type="submission" date="2018-11" db="EMBL/GenBank/DDBJ databases">
        <authorList>
            <consortium name="Pathogen Informatics"/>
        </authorList>
    </citation>
    <scope>NUCLEOTIDE SEQUENCE [LARGE SCALE GENOMIC DNA]</scope>
</reference>